<accession>A0AAV3YPS4</accession>
<evidence type="ECO:0000313" key="3">
    <source>
        <dbReference type="Proteomes" id="UP000735302"/>
    </source>
</evidence>
<comment type="caution">
    <text evidence="2">The sequence shown here is derived from an EMBL/GenBank/DDBJ whole genome shotgun (WGS) entry which is preliminary data.</text>
</comment>
<dbReference type="EMBL" id="BLXT01001278">
    <property type="protein sequence ID" value="GFN84126.1"/>
    <property type="molecule type" value="Genomic_DNA"/>
</dbReference>
<evidence type="ECO:0000256" key="1">
    <source>
        <dbReference type="SAM" id="MobiDB-lite"/>
    </source>
</evidence>
<organism evidence="2 3">
    <name type="scientific">Plakobranchus ocellatus</name>
    <dbReference type="NCBI Taxonomy" id="259542"/>
    <lineage>
        <taxon>Eukaryota</taxon>
        <taxon>Metazoa</taxon>
        <taxon>Spiralia</taxon>
        <taxon>Lophotrochozoa</taxon>
        <taxon>Mollusca</taxon>
        <taxon>Gastropoda</taxon>
        <taxon>Heterobranchia</taxon>
        <taxon>Euthyneura</taxon>
        <taxon>Panpulmonata</taxon>
        <taxon>Sacoglossa</taxon>
        <taxon>Placobranchoidea</taxon>
        <taxon>Plakobranchidae</taxon>
        <taxon>Plakobranchus</taxon>
    </lineage>
</organism>
<proteinExistence type="predicted"/>
<dbReference type="Proteomes" id="UP000735302">
    <property type="component" value="Unassembled WGS sequence"/>
</dbReference>
<dbReference type="AlphaFoldDB" id="A0AAV3YPS4"/>
<feature type="region of interest" description="Disordered" evidence="1">
    <location>
        <begin position="19"/>
        <end position="38"/>
    </location>
</feature>
<protein>
    <submittedName>
        <fullName evidence="2">Uncharacterized protein</fullName>
    </submittedName>
</protein>
<evidence type="ECO:0000313" key="2">
    <source>
        <dbReference type="EMBL" id="GFN84126.1"/>
    </source>
</evidence>
<gene>
    <name evidence="2" type="ORF">PoB_001063200</name>
</gene>
<sequence>MIGPRFTVYLCVVDRNRQMPWSQGTPDDSISSPGQRNGRNWVEELPWVLLGLRAAPRVDLGYSSAELTSYLSRRVHPF</sequence>
<name>A0AAV3YPS4_9GAST</name>
<reference evidence="2 3" key="1">
    <citation type="journal article" date="2021" name="Elife">
        <title>Chloroplast acquisition without the gene transfer in kleptoplastic sea slugs, Plakobranchus ocellatus.</title>
        <authorList>
            <person name="Maeda T."/>
            <person name="Takahashi S."/>
            <person name="Yoshida T."/>
            <person name="Shimamura S."/>
            <person name="Takaki Y."/>
            <person name="Nagai Y."/>
            <person name="Toyoda A."/>
            <person name="Suzuki Y."/>
            <person name="Arimoto A."/>
            <person name="Ishii H."/>
            <person name="Satoh N."/>
            <person name="Nishiyama T."/>
            <person name="Hasebe M."/>
            <person name="Maruyama T."/>
            <person name="Minagawa J."/>
            <person name="Obokata J."/>
            <person name="Shigenobu S."/>
        </authorList>
    </citation>
    <scope>NUCLEOTIDE SEQUENCE [LARGE SCALE GENOMIC DNA]</scope>
</reference>
<keyword evidence="3" id="KW-1185">Reference proteome</keyword>